<evidence type="ECO:0000313" key="6">
    <source>
        <dbReference type="EMBL" id="GAO10353.1"/>
    </source>
</evidence>
<proteinExistence type="predicted"/>
<dbReference type="Gene3D" id="1.10.10.10">
    <property type="entry name" value="Winged helix-like DNA-binding domain superfamily/Winged helix DNA-binding domain"/>
    <property type="match status" value="1"/>
</dbReference>
<feature type="domain" description="O-methyltransferase C-terminal" evidence="4">
    <location>
        <begin position="117"/>
        <end position="325"/>
    </location>
</feature>
<dbReference type="SUPFAM" id="SSF46785">
    <property type="entry name" value="Winged helix' DNA-binding domain"/>
    <property type="match status" value="1"/>
</dbReference>
<organism evidence="6 7">
    <name type="scientific">Streptomyces lydicamycinicus</name>
    <dbReference type="NCBI Taxonomy" id="1546107"/>
    <lineage>
        <taxon>Bacteria</taxon>
        <taxon>Bacillati</taxon>
        <taxon>Actinomycetota</taxon>
        <taxon>Actinomycetes</taxon>
        <taxon>Kitasatosporales</taxon>
        <taxon>Streptomycetaceae</taxon>
        <taxon>Streptomyces</taxon>
    </lineage>
</organism>
<dbReference type="EMBL" id="BBNO01000007">
    <property type="protein sequence ID" value="GAO10353.1"/>
    <property type="molecule type" value="Genomic_DNA"/>
</dbReference>
<keyword evidence="1 6" id="KW-0489">Methyltransferase</keyword>
<evidence type="ECO:0000256" key="3">
    <source>
        <dbReference type="ARBA" id="ARBA00022691"/>
    </source>
</evidence>
<reference evidence="6 7" key="2">
    <citation type="journal article" date="2015" name="Stand. Genomic Sci.">
        <title>Draft genome sequence of marine-derived Streptomyces sp. TP-A0598, a producer of anti-MRSA antibiotic lydicamycins.</title>
        <authorList>
            <person name="Komaki H."/>
            <person name="Ichikawa N."/>
            <person name="Hosoyama A."/>
            <person name="Fujita N."/>
            <person name="Igarashi Y."/>
        </authorList>
    </citation>
    <scope>NUCLEOTIDE SEQUENCE [LARGE SCALE GENOMIC DNA]</scope>
    <source>
        <strain evidence="6 7">NBRC 110027</strain>
    </source>
</reference>
<evidence type="ECO:0000256" key="1">
    <source>
        <dbReference type="ARBA" id="ARBA00022603"/>
    </source>
</evidence>
<evidence type="ECO:0000259" key="4">
    <source>
        <dbReference type="Pfam" id="PF00891"/>
    </source>
</evidence>
<accession>A0A0P4RB94</accession>
<dbReference type="Proteomes" id="UP000048965">
    <property type="component" value="Unassembled WGS sequence"/>
</dbReference>
<dbReference type="OrthoDB" id="582216at2"/>
<dbReference type="Gene3D" id="3.40.50.150">
    <property type="entry name" value="Vaccinia Virus protein VP39"/>
    <property type="match status" value="1"/>
</dbReference>
<keyword evidence="3" id="KW-0949">S-adenosyl-L-methionine</keyword>
<feature type="domain" description="O-methyltransferase dimerisation" evidence="5">
    <location>
        <begin position="18"/>
        <end position="95"/>
    </location>
</feature>
<keyword evidence="2 6" id="KW-0808">Transferase</keyword>
<dbReference type="InterPro" id="IPR001077">
    <property type="entry name" value="COMT_C"/>
</dbReference>
<dbReference type="InterPro" id="IPR036390">
    <property type="entry name" value="WH_DNA-bd_sf"/>
</dbReference>
<dbReference type="Pfam" id="PF08100">
    <property type="entry name" value="Dimerisation"/>
    <property type="match status" value="1"/>
</dbReference>
<name>A0A0P4RB94_9ACTN</name>
<dbReference type="PIRSF" id="PIRSF005739">
    <property type="entry name" value="O-mtase"/>
    <property type="match status" value="1"/>
</dbReference>
<dbReference type="PROSITE" id="PS51683">
    <property type="entry name" value="SAM_OMT_II"/>
    <property type="match status" value="1"/>
</dbReference>
<sequence length="347" mass="37594">MPLPPLASVEQARSLLQLNTAYHQAKLLHTAVELGLFEMLAGGPSTVDEVRRKLSLAHPLATDFLDALVAVGLLEADDGPPRSYRNSATATAFLVPGAPEYLGGSVLQHARKHYHVWAGLTTALREGEAGSGAEAHGPEAYPEHYADLERARQIMAHFDTFTTFTADELARRVDWGPYHSFVDIGGARGNLATRLALAHPHLSGTVFDLPALAPLCEELTADRGLDGRVRFQGGDFRTDPLPAADAVVIGHVLPDWPFPQRRALLRRIHGALRPGGALVIYDLMTDPASESAHDILQRLNHGLIRGDSSSSSVAQYRASVEEAGFTIRQAERIDNLLGDWLIVAVKP</sequence>
<dbReference type="GO" id="GO:0046983">
    <property type="term" value="F:protein dimerization activity"/>
    <property type="evidence" value="ECO:0007669"/>
    <property type="project" value="InterPro"/>
</dbReference>
<dbReference type="GO" id="GO:0008171">
    <property type="term" value="F:O-methyltransferase activity"/>
    <property type="evidence" value="ECO:0007669"/>
    <property type="project" value="InterPro"/>
</dbReference>
<dbReference type="PANTHER" id="PTHR43712">
    <property type="entry name" value="PUTATIVE (AFU_ORTHOLOGUE AFUA_4G14580)-RELATED"/>
    <property type="match status" value="1"/>
</dbReference>
<dbReference type="InterPro" id="IPR016461">
    <property type="entry name" value="COMT-like"/>
</dbReference>
<evidence type="ECO:0000313" key="7">
    <source>
        <dbReference type="Proteomes" id="UP000048965"/>
    </source>
</evidence>
<dbReference type="AlphaFoldDB" id="A0A0P4RB94"/>
<reference evidence="7" key="1">
    <citation type="submission" date="2014-09" db="EMBL/GenBank/DDBJ databases">
        <title>Whole genome shotgun sequence of Streptomyces sp. NBRC 110027.</title>
        <authorList>
            <person name="Komaki H."/>
            <person name="Ichikawa N."/>
            <person name="Katano-Makiyama Y."/>
            <person name="Hosoyama A."/>
            <person name="Hashimoto M."/>
            <person name="Uohara A."/>
            <person name="Kitahashi Y."/>
            <person name="Ohji S."/>
            <person name="Kimura A."/>
            <person name="Yamazoe A."/>
            <person name="Igarashi Y."/>
            <person name="Fujita N."/>
        </authorList>
    </citation>
    <scope>NUCLEOTIDE SEQUENCE [LARGE SCALE GENOMIC DNA]</scope>
    <source>
        <strain evidence="7">NBRC 110027</strain>
    </source>
</reference>
<keyword evidence="7" id="KW-1185">Reference proteome</keyword>
<gene>
    <name evidence="6" type="ORF">TPA0598_07_00770</name>
</gene>
<dbReference type="PANTHER" id="PTHR43712:SF2">
    <property type="entry name" value="O-METHYLTRANSFERASE CICE"/>
    <property type="match status" value="1"/>
</dbReference>
<evidence type="ECO:0000259" key="5">
    <source>
        <dbReference type="Pfam" id="PF08100"/>
    </source>
</evidence>
<dbReference type="SUPFAM" id="SSF53335">
    <property type="entry name" value="S-adenosyl-L-methionine-dependent methyltransferases"/>
    <property type="match status" value="1"/>
</dbReference>
<dbReference type="RefSeq" id="WP_042157822.1">
    <property type="nucleotide sequence ID" value="NZ_BBNO01000007.1"/>
</dbReference>
<dbReference type="GO" id="GO:0032259">
    <property type="term" value="P:methylation"/>
    <property type="evidence" value="ECO:0007669"/>
    <property type="project" value="UniProtKB-KW"/>
</dbReference>
<dbReference type="CDD" id="cd02440">
    <property type="entry name" value="AdoMet_MTases"/>
    <property type="match status" value="1"/>
</dbReference>
<dbReference type="InterPro" id="IPR036388">
    <property type="entry name" value="WH-like_DNA-bd_sf"/>
</dbReference>
<evidence type="ECO:0000256" key="2">
    <source>
        <dbReference type="ARBA" id="ARBA00022679"/>
    </source>
</evidence>
<comment type="caution">
    <text evidence="6">The sequence shown here is derived from an EMBL/GenBank/DDBJ whole genome shotgun (WGS) entry which is preliminary data.</text>
</comment>
<dbReference type="Pfam" id="PF00891">
    <property type="entry name" value="Methyltransf_2"/>
    <property type="match status" value="1"/>
</dbReference>
<protein>
    <submittedName>
        <fullName evidence="6">Putative methyltransferase</fullName>
    </submittedName>
</protein>
<dbReference type="InterPro" id="IPR029063">
    <property type="entry name" value="SAM-dependent_MTases_sf"/>
</dbReference>
<dbReference type="InterPro" id="IPR012967">
    <property type="entry name" value="COMT_dimerisation"/>
</dbReference>